<evidence type="ECO:0000313" key="2">
    <source>
        <dbReference type="Proteomes" id="UP000315700"/>
    </source>
</evidence>
<dbReference type="Proteomes" id="UP000315700">
    <property type="component" value="Chromosome"/>
</dbReference>
<name>A0A517SEI3_9PLAN</name>
<accession>A0A517SEI3</accession>
<evidence type="ECO:0000313" key="1">
    <source>
        <dbReference type="EMBL" id="QDT54531.1"/>
    </source>
</evidence>
<dbReference type="EMBL" id="CP036271">
    <property type="protein sequence ID" value="QDT54531.1"/>
    <property type="molecule type" value="Genomic_DNA"/>
</dbReference>
<protein>
    <submittedName>
        <fullName evidence="1">Uncharacterized protein</fullName>
    </submittedName>
</protein>
<reference evidence="1 2" key="1">
    <citation type="submission" date="2019-02" db="EMBL/GenBank/DDBJ databases">
        <title>Deep-cultivation of Planctomycetes and their phenomic and genomic characterization uncovers novel biology.</title>
        <authorList>
            <person name="Wiegand S."/>
            <person name="Jogler M."/>
            <person name="Boedeker C."/>
            <person name="Pinto D."/>
            <person name="Vollmers J."/>
            <person name="Rivas-Marin E."/>
            <person name="Kohn T."/>
            <person name="Peeters S.H."/>
            <person name="Heuer A."/>
            <person name="Rast P."/>
            <person name="Oberbeckmann S."/>
            <person name="Bunk B."/>
            <person name="Jeske O."/>
            <person name="Meyerdierks A."/>
            <person name="Storesund J.E."/>
            <person name="Kallscheuer N."/>
            <person name="Luecker S."/>
            <person name="Lage O.M."/>
            <person name="Pohl T."/>
            <person name="Merkel B.J."/>
            <person name="Hornburger P."/>
            <person name="Mueller R.-W."/>
            <person name="Bruemmer F."/>
            <person name="Labrenz M."/>
            <person name="Spormann A.M."/>
            <person name="Op den Camp H."/>
            <person name="Overmann J."/>
            <person name="Amann R."/>
            <person name="Jetten M.S.M."/>
            <person name="Mascher T."/>
            <person name="Medema M.H."/>
            <person name="Devos D.P."/>
            <person name="Kaster A.-K."/>
            <person name="Ovreas L."/>
            <person name="Rohde M."/>
            <person name="Galperin M.Y."/>
            <person name="Jogler C."/>
        </authorList>
    </citation>
    <scope>NUCLEOTIDE SEQUENCE [LARGE SCALE GENOMIC DNA]</scope>
    <source>
        <strain evidence="1 2">Pan44</strain>
    </source>
</reference>
<sequence length="77" mass="8885">MPAIQTGIDFSRFGGADSSVCKVSGEERWQQILGLMQFAANVMEKSPEAERIRAYKEVQELEWQRIQKRLFSHVPPF</sequence>
<dbReference type="InParanoid" id="A0A517SEI3"/>
<keyword evidence="2" id="KW-1185">Reference proteome</keyword>
<proteinExistence type="predicted"/>
<dbReference type="KEGG" id="ccos:Pan44_25640"/>
<organism evidence="1 2">
    <name type="scientific">Caulifigura coniformis</name>
    <dbReference type="NCBI Taxonomy" id="2527983"/>
    <lineage>
        <taxon>Bacteria</taxon>
        <taxon>Pseudomonadati</taxon>
        <taxon>Planctomycetota</taxon>
        <taxon>Planctomycetia</taxon>
        <taxon>Planctomycetales</taxon>
        <taxon>Planctomycetaceae</taxon>
        <taxon>Caulifigura</taxon>
    </lineage>
</organism>
<gene>
    <name evidence="1" type="ORF">Pan44_25640</name>
</gene>
<dbReference type="AlphaFoldDB" id="A0A517SEI3"/>
<dbReference type="RefSeq" id="WP_145030381.1">
    <property type="nucleotide sequence ID" value="NZ_CP036271.1"/>
</dbReference>